<dbReference type="InterPro" id="IPR036412">
    <property type="entry name" value="HAD-like_sf"/>
</dbReference>
<accession>A0A182SZN4</accession>
<dbReference type="PANTHER" id="PTHR46191:SF2">
    <property type="entry name" value="HALOACID DEHALOGENASE-LIKE HYDROLASE DOMAIN-CONTAINING PROTEIN 3"/>
    <property type="match status" value="1"/>
</dbReference>
<evidence type="ECO:0000313" key="2">
    <source>
        <dbReference type="Proteomes" id="UP000075901"/>
    </source>
</evidence>
<dbReference type="Gene3D" id="3.40.50.1000">
    <property type="entry name" value="HAD superfamily/HAD-like"/>
    <property type="match status" value="1"/>
</dbReference>
<dbReference type="Gene3D" id="1.10.150.720">
    <property type="entry name" value="Haloacid dehalogenase-like hydrolase"/>
    <property type="match status" value="1"/>
</dbReference>
<protein>
    <recommendedName>
        <fullName evidence="3">Haloacid dehalogenase-like hydrolase domain-containing protein 3</fullName>
    </recommendedName>
</protein>
<dbReference type="InterPro" id="IPR044924">
    <property type="entry name" value="HAD-SF_hydro_IA_REG-2-like_cap"/>
</dbReference>
<dbReference type="GO" id="GO:0005634">
    <property type="term" value="C:nucleus"/>
    <property type="evidence" value="ECO:0007669"/>
    <property type="project" value="TreeGrafter"/>
</dbReference>
<reference evidence="1" key="2">
    <citation type="submission" date="2020-05" db="UniProtKB">
        <authorList>
            <consortium name="EnsemblMetazoa"/>
        </authorList>
    </citation>
    <scope>IDENTIFICATION</scope>
    <source>
        <strain evidence="1">maculatus3</strain>
    </source>
</reference>
<name>A0A182SZN4_9DIPT</name>
<evidence type="ECO:0008006" key="3">
    <source>
        <dbReference type="Google" id="ProtNLM"/>
    </source>
</evidence>
<dbReference type="EnsemblMetazoa" id="AMAM016641-RA">
    <property type="protein sequence ID" value="AMAM016641-PA"/>
    <property type="gene ID" value="AMAM016641"/>
</dbReference>
<dbReference type="Proteomes" id="UP000075901">
    <property type="component" value="Unassembled WGS sequence"/>
</dbReference>
<dbReference type="VEuPathDB" id="VectorBase:AMAM016641"/>
<dbReference type="InterPro" id="IPR051828">
    <property type="entry name" value="HAD-like_hydrolase_domain"/>
</dbReference>
<dbReference type="PANTHER" id="PTHR46191">
    <property type="match status" value="1"/>
</dbReference>
<proteinExistence type="predicted"/>
<sequence length="320" mass="36784">MHCFDGSQLLYMTNQLFCARAQQHIVRNNLSRFRLVTFDVTDTLLEYAVRPERHYAEVINSVLEPRIGRTLLEEHIGRSFGRCFRTMKQQYPNFGSGRKQTGQQELEDESWRWWWRTLVERVIVDAAACSDCHNVPSPLLSIIAEQLIDDYTYDGKRVCWRQRPGVDEFLRKLRTPQPDQTLGIVSNFDPRLQIILRNNGIAPAGEVVDFVLTSYEAGVEKPDPAIFETALRKANLLQHYGPEIRPQEALHIGNLCREDYNGARSAGWCALLVNVPPNEKNRKLLATIPTEHVFTGLPELQQRLEGGMVGMVRGYRSFRD</sequence>
<dbReference type="SUPFAM" id="SSF56784">
    <property type="entry name" value="HAD-like"/>
    <property type="match status" value="1"/>
</dbReference>
<dbReference type="SFLD" id="SFLDG01129">
    <property type="entry name" value="C1.5:_HAD__Beta-PGM__Phosphata"/>
    <property type="match status" value="1"/>
</dbReference>
<keyword evidence="2" id="KW-1185">Reference proteome</keyword>
<organism evidence="1 2">
    <name type="scientific">Anopheles maculatus</name>
    <dbReference type="NCBI Taxonomy" id="74869"/>
    <lineage>
        <taxon>Eukaryota</taxon>
        <taxon>Metazoa</taxon>
        <taxon>Ecdysozoa</taxon>
        <taxon>Arthropoda</taxon>
        <taxon>Hexapoda</taxon>
        <taxon>Insecta</taxon>
        <taxon>Pterygota</taxon>
        <taxon>Neoptera</taxon>
        <taxon>Endopterygota</taxon>
        <taxon>Diptera</taxon>
        <taxon>Nematocera</taxon>
        <taxon>Culicoidea</taxon>
        <taxon>Culicidae</taxon>
        <taxon>Anophelinae</taxon>
        <taxon>Anopheles</taxon>
        <taxon>Anopheles maculatus group</taxon>
    </lineage>
</organism>
<reference evidence="2" key="1">
    <citation type="submission" date="2013-09" db="EMBL/GenBank/DDBJ databases">
        <title>The Genome Sequence of Anopheles maculatus species B.</title>
        <authorList>
            <consortium name="The Broad Institute Genomics Platform"/>
            <person name="Neafsey D.E."/>
            <person name="Besansky N."/>
            <person name="Howell P."/>
            <person name="Walton C."/>
            <person name="Young S.K."/>
            <person name="Zeng Q."/>
            <person name="Gargeya S."/>
            <person name="Fitzgerald M."/>
            <person name="Haas B."/>
            <person name="Abouelleil A."/>
            <person name="Allen A.W."/>
            <person name="Alvarado L."/>
            <person name="Arachchi H.M."/>
            <person name="Berlin A.M."/>
            <person name="Chapman S.B."/>
            <person name="Gainer-Dewar J."/>
            <person name="Goldberg J."/>
            <person name="Griggs A."/>
            <person name="Gujja S."/>
            <person name="Hansen M."/>
            <person name="Howarth C."/>
            <person name="Imamovic A."/>
            <person name="Ireland A."/>
            <person name="Larimer J."/>
            <person name="McCowan C."/>
            <person name="Murphy C."/>
            <person name="Pearson M."/>
            <person name="Poon T.W."/>
            <person name="Priest M."/>
            <person name="Roberts A."/>
            <person name="Saif S."/>
            <person name="Shea T."/>
            <person name="Sisk P."/>
            <person name="Sykes S."/>
            <person name="Wortman J."/>
            <person name="Nusbaum C."/>
            <person name="Birren B."/>
        </authorList>
    </citation>
    <scope>NUCLEOTIDE SEQUENCE [LARGE SCALE GENOMIC DNA]</scope>
    <source>
        <strain evidence="2">maculatus3</strain>
    </source>
</reference>
<evidence type="ECO:0000313" key="1">
    <source>
        <dbReference type="EnsemblMetazoa" id="AMAM016641-PA"/>
    </source>
</evidence>
<dbReference type="SFLD" id="SFLDS00003">
    <property type="entry name" value="Haloacid_Dehalogenase"/>
    <property type="match status" value="1"/>
</dbReference>
<dbReference type="InterPro" id="IPR023214">
    <property type="entry name" value="HAD_sf"/>
</dbReference>
<dbReference type="Pfam" id="PF00702">
    <property type="entry name" value="Hydrolase"/>
    <property type="match status" value="1"/>
</dbReference>
<dbReference type="AlphaFoldDB" id="A0A182SZN4"/>